<sequence>MDETHAFAADIFAAQPFTQLIGAELVAAGKGRAEIAVEMRDALRQQHGFAHGGLISYLADNAITFAGGLGLGTDALTSEFKINYVRPARGTRLIARATARGVGRRQAVCSCEIFSIDDRGERLCALAQGTVVAAAG</sequence>
<evidence type="ECO:0000313" key="4">
    <source>
        <dbReference type="Proteomes" id="UP000246132"/>
    </source>
</evidence>
<dbReference type="EMBL" id="QFWV02000002">
    <property type="protein sequence ID" value="RKF08252.1"/>
    <property type="molecule type" value="Genomic_DNA"/>
</dbReference>
<dbReference type="InterPro" id="IPR006683">
    <property type="entry name" value="Thioestr_dom"/>
</dbReference>
<organism evidence="3 4">
    <name type="scientific">Oceaniradius stylonematis</name>
    <dbReference type="NCBI Taxonomy" id="2184161"/>
    <lineage>
        <taxon>Bacteria</taxon>
        <taxon>Pseudomonadati</taxon>
        <taxon>Pseudomonadota</taxon>
        <taxon>Alphaproteobacteria</taxon>
        <taxon>Hyphomicrobiales</taxon>
        <taxon>Ahrensiaceae</taxon>
        <taxon>Oceaniradius</taxon>
    </lineage>
</organism>
<dbReference type="InterPro" id="IPR003736">
    <property type="entry name" value="PAAI_dom"/>
</dbReference>
<name>A0A3A8AD64_9HYPH</name>
<dbReference type="OrthoDB" id="9806185at2"/>
<reference evidence="3 4" key="1">
    <citation type="journal article" date="2018" name="Int. J. Syst. Bacteriol.">
        <title>Oceaniradius stylonemae gen. nov., sp. nov., isolated from a red alga, Stylonema cornu-cervi.</title>
        <authorList>
            <person name="Jeong S."/>
        </authorList>
    </citation>
    <scope>NUCLEOTIDE SEQUENCE [LARGE SCALE GENOMIC DNA]</scope>
    <source>
        <strain evidence="3 4">StC1</strain>
    </source>
</reference>
<dbReference type="Pfam" id="PF03061">
    <property type="entry name" value="4HBT"/>
    <property type="match status" value="1"/>
</dbReference>
<evidence type="ECO:0000256" key="1">
    <source>
        <dbReference type="ARBA" id="ARBA00022801"/>
    </source>
</evidence>
<dbReference type="Gene3D" id="3.10.129.10">
    <property type="entry name" value="Hotdog Thioesterase"/>
    <property type="match status" value="1"/>
</dbReference>
<dbReference type="InterPro" id="IPR029069">
    <property type="entry name" value="HotDog_dom_sf"/>
</dbReference>
<keyword evidence="4" id="KW-1185">Reference proteome</keyword>
<accession>A0A3A8AD64</accession>
<dbReference type="PANTHER" id="PTHR42856">
    <property type="entry name" value="ACYL-COENZYME A THIOESTERASE PAAI"/>
    <property type="match status" value="1"/>
</dbReference>
<dbReference type="Proteomes" id="UP000246132">
    <property type="component" value="Unassembled WGS sequence"/>
</dbReference>
<protein>
    <submittedName>
        <fullName evidence="3">PaaI family thioesterase</fullName>
    </submittedName>
</protein>
<gene>
    <name evidence="3" type="ORF">DEM25_002885</name>
</gene>
<dbReference type="NCBIfam" id="TIGR00369">
    <property type="entry name" value="unchar_dom_1"/>
    <property type="match status" value="1"/>
</dbReference>
<dbReference type="PANTHER" id="PTHR42856:SF1">
    <property type="entry name" value="ACYL-COENZYME A THIOESTERASE PAAI"/>
    <property type="match status" value="1"/>
</dbReference>
<dbReference type="GO" id="GO:0016289">
    <property type="term" value="F:acyl-CoA hydrolase activity"/>
    <property type="evidence" value="ECO:0007669"/>
    <property type="project" value="TreeGrafter"/>
</dbReference>
<comment type="caution">
    <text evidence="3">The sequence shown here is derived from an EMBL/GenBank/DDBJ whole genome shotgun (WGS) entry which is preliminary data.</text>
</comment>
<feature type="domain" description="Thioesterase" evidence="2">
    <location>
        <begin position="47"/>
        <end position="119"/>
    </location>
</feature>
<dbReference type="InterPro" id="IPR052723">
    <property type="entry name" value="Acyl-CoA_thioesterase_PaaI"/>
</dbReference>
<dbReference type="CDD" id="cd03443">
    <property type="entry name" value="PaaI_thioesterase"/>
    <property type="match status" value="1"/>
</dbReference>
<dbReference type="AlphaFoldDB" id="A0A3A8AD64"/>
<proteinExistence type="predicted"/>
<evidence type="ECO:0000313" key="3">
    <source>
        <dbReference type="EMBL" id="RKF08252.1"/>
    </source>
</evidence>
<dbReference type="RefSeq" id="WP_109767062.1">
    <property type="nucleotide sequence ID" value="NZ_QFWV02000002.1"/>
</dbReference>
<dbReference type="SUPFAM" id="SSF54637">
    <property type="entry name" value="Thioesterase/thiol ester dehydrase-isomerase"/>
    <property type="match status" value="1"/>
</dbReference>
<evidence type="ECO:0000259" key="2">
    <source>
        <dbReference type="Pfam" id="PF03061"/>
    </source>
</evidence>
<keyword evidence="1" id="KW-0378">Hydrolase</keyword>